<reference evidence="3" key="1">
    <citation type="journal article" date="2018" name="Nat. Plants">
        <title>Whole-genome landscape of Medicago truncatula symbiotic genes.</title>
        <authorList>
            <person name="Pecrix Y."/>
            <person name="Staton S.E."/>
            <person name="Sallet E."/>
            <person name="Lelandais-Briere C."/>
            <person name="Moreau S."/>
            <person name="Carrere S."/>
            <person name="Blein T."/>
            <person name="Jardinaud M.F."/>
            <person name="Latrasse D."/>
            <person name="Zouine M."/>
            <person name="Zahm M."/>
            <person name="Kreplak J."/>
            <person name="Mayjonade B."/>
            <person name="Satge C."/>
            <person name="Perez M."/>
            <person name="Cauet S."/>
            <person name="Marande W."/>
            <person name="Chantry-Darmon C."/>
            <person name="Lopez-Roques C."/>
            <person name="Bouchez O."/>
            <person name="Berard A."/>
            <person name="Debelle F."/>
            <person name="Munos S."/>
            <person name="Bendahmane A."/>
            <person name="Berges H."/>
            <person name="Niebel A."/>
            <person name="Buitink J."/>
            <person name="Frugier F."/>
            <person name="Benhamed M."/>
            <person name="Crespi M."/>
            <person name="Gouzy J."/>
            <person name="Gamas P."/>
        </authorList>
    </citation>
    <scope>NUCLEOTIDE SEQUENCE [LARGE SCALE GENOMIC DNA]</scope>
    <source>
        <strain evidence="3">cv. Jemalong A17</strain>
    </source>
</reference>
<dbReference type="SUPFAM" id="SSF81383">
    <property type="entry name" value="F-box domain"/>
    <property type="match status" value="1"/>
</dbReference>
<dbReference type="InterPro" id="IPR001810">
    <property type="entry name" value="F-box_dom"/>
</dbReference>
<evidence type="ECO:0000313" key="2">
    <source>
        <dbReference type="EMBL" id="RHN51700.1"/>
    </source>
</evidence>
<sequence length="374" mass="43577">MKRKEGSITPIRASRRCNKAKGKVEEAESHECCYFDILPSHLTTHIFLQLPIKSLLICKCVCKIWKAMISEPHFAKLHFERSPISLMIRTRYYRRVSRTLYLLECDPKKFEIGSNNHVKLEPIFRLTLRGDVKSLRMKYKSKHPYIACNRDRDNFSIVNSCNGLLCLSQPTTGNPLVICNPFMGEFIRLPEANTVRMPHDTVRVIGQEAGFGFYPTTNEYKVIHIWRRSVIRVNSSSDVEHVERLQSFPSPPVAFGSHVQDQIDKYDFLPSNIHISMGELKGFLYICDSNSLKYVTMWVMNEYGIGESWTKVYHINTLYNPLAWRHPLYFPVKHFEEGAAVLLHHSYDRFTYYGLMNIESSFFEFMGILKDILK</sequence>
<proteinExistence type="predicted"/>
<protein>
    <submittedName>
        <fullName evidence="2">Putative F-box domain, NAC domain-containing protein</fullName>
    </submittedName>
</protein>
<dbReference type="InterPro" id="IPR036047">
    <property type="entry name" value="F-box-like_dom_sf"/>
</dbReference>
<evidence type="ECO:0000259" key="1">
    <source>
        <dbReference type="SMART" id="SM00256"/>
    </source>
</evidence>
<comment type="caution">
    <text evidence="2">The sequence shown here is derived from an EMBL/GenBank/DDBJ whole genome shotgun (WGS) entry which is preliminary data.</text>
</comment>
<evidence type="ECO:0000313" key="3">
    <source>
        <dbReference type="Proteomes" id="UP000265566"/>
    </source>
</evidence>
<organism evidence="2 3">
    <name type="scientific">Medicago truncatula</name>
    <name type="common">Barrel medic</name>
    <name type="synonym">Medicago tribuloides</name>
    <dbReference type="NCBI Taxonomy" id="3880"/>
    <lineage>
        <taxon>Eukaryota</taxon>
        <taxon>Viridiplantae</taxon>
        <taxon>Streptophyta</taxon>
        <taxon>Embryophyta</taxon>
        <taxon>Tracheophyta</taxon>
        <taxon>Spermatophyta</taxon>
        <taxon>Magnoliopsida</taxon>
        <taxon>eudicotyledons</taxon>
        <taxon>Gunneridae</taxon>
        <taxon>Pentapetalae</taxon>
        <taxon>rosids</taxon>
        <taxon>fabids</taxon>
        <taxon>Fabales</taxon>
        <taxon>Fabaceae</taxon>
        <taxon>Papilionoideae</taxon>
        <taxon>50 kb inversion clade</taxon>
        <taxon>NPAAA clade</taxon>
        <taxon>Hologalegina</taxon>
        <taxon>IRL clade</taxon>
        <taxon>Trifolieae</taxon>
        <taxon>Medicago</taxon>
    </lineage>
</organism>
<dbReference type="Pfam" id="PF00646">
    <property type="entry name" value="F-box"/>
    <property type="match status" value="1"/>
</dbReference>
<dbReference type="InterPro" id="IPR050796">
    <property type="entry name" value="SCF_F-box_component"/>
</dbReference>
<name>A0A396HEE6_MEDTR</name>
<gene>
    <name evidence="2" type="ORF">MtrunA17_Chr6g0471731</name>
</gene>
<dbReference type="PANTHER" id="PTHR31672:SF13">
    <property type="entry name" value="F-BOX PROTEIN CPR30-LIKE"/>
    <property type="match status" value="1"/>
</dbReference>
<dbReference type="SMART" id="SM00256">
    <property type="entry name" value="FBOX"/>
    <property type="match status" value="1"/>
</dbReference>
<dbReference type="SUPFAM" id="SSF101941">
    <property type="entry name" value="NAC domain"/>
    <property type="match status" value="1"/>
</dbReference>
<dbReference type="Pfam" id="PF08268">
    <property type="entry name" value="FBA_3"/>
    <property type="match status" value="1"/>
</dbReference>
<dbReference type="GO" id="GO:0006355">
    <property type="term" value="P:regulation of DNA-templated transcription"/>
    <property type="evidence" value="ECO:0007669"/>
    <property type="project" value="InterPro"/>
</dbReference>
<dbReference type="PANTHER" id="PTHR31672">
    <property type="entry name" value="BNACNNG10540D PROTEIN"/>
    <property type="match status" value="1"/>
</dbReference>
<dbReference type="Gramene" id="rna36200">
    <property type="protein sequence ID" value="RHN51700.1"/>
    <property type="gene ID" value="gene36200"/>
</dbReference>
<dbReference type="EMBL" id="PSQE01000006">
    <property type="protein sequence ID" value="RHN51700.1"/>
    <property type="molecule type" value="Genomic_DNA"/>
</dbReference>
<feature type="domain" description="F-box" evidence="1">
    <location>
        <begin position="38"/>
        <end position="77"/>
    </location>
</feature>
<dbReference type="AlphaFoldDB" id="A0A396HEE6"/>
<dbReference type="InterPro" id="IPR036093">
    <property type="entry name" value="NAC_dom_sf"/>
</dbReference>
<dbReference type="Gene3D" id="1.20.1280.50">
    <property type="match status" value="1"/>
</dbReference>
<dbReference type="Proteomes" id="UP000265566">
    <property type="component" value="Chromosome 6"/>
</dbReference>
<accession>A0A396HEE6</accession>
<dbReference type="GO" id="GO:0003677">
    <property type="term" value="F:DNA binding"/>
    <property type="evidence" value="ECO:0007669"/>
    <property type="project" value="InterPro"/>
</dbReference>
<dbReference type="InterPro" id="IPR013187">
    <property type="entry name" value="F-box-assoc_dom_typ3"/>
</dbReference>